<name>A0ABD6AFB0_9EURY</name>
<accession>A0ABD6AFB0</accession>
<dbReference type="EMBL" id="JBHTBF010000004">
    <property type="protein sequence ID" value="MFC7319157.1"/>
    <property type="molecule type" value="Genomic_DNA"/>
</dbReference>
<reference evidence="2 3" key="1">
    <citation type="journal article" date="2019" name="Int. J. Syst. Evol. Microbiol.">
        <title>The Global Catalogue of Microorganisms (GCM) 10K type strain sequencing project: providing services to taxonomists for standard genome sequencing and annotation.</title>
        <authorList>
            <consortium name="The Broad Institute Genomics Platform"/>
            <consortium name="The Broad Institute Genome Sequencing Center for Infectious Disease"/>
            <person name="Wu L."/>
            <person name="Ma J."/>
        </authorList>
    </citation>
    <scope>NUCLEOTIDE SEQUENCE [LARGE SCALE GENOMIC DNA]</scope>
    <source>
        <strain evidence="2 3">PSR21</strain>
    </source>
</reference>
<dbReference type="AlphaFoldDB" id="A0ABD6AFB0"/>
<evidence type="ECO:0000313" key="2">
    <source>
        <dbReference type="EMBL" id="MFC7319157.1"/>
    </source>
</evidence>
<sequence>MAQHVAENAGRPADAEGTMGGPMDPALEFASAADPVDAPPDGRRRWTSAHTLARDDAVHLDALAARSAAGAHVVERMARTLRHVRPSELVDVGLVECRSGVAAVTPPLGRSTARTER</sequence>
<proteinExistence type="predicted"/>
<evidence type="ECO:0000313" key="3">
    <source>
        <dbReference type="Proteomes" id="UP001596547"/>
    </source>
</evidence>
<dbReference type="RefSeq" id="WP_276306838.1">
    <property type="nucleotide sequence ID" value="NZ_CP119994.1"/>
</dbReference>
<comment type="caution">
    <text evidence="2">The sequence shown here is derived from an EMBL/GenBank/DDBJ whole genome shotgun (WGS) entry which is preliminary data.</text>
</comment>
<evidence type="ECO:0000256" key="1">
    <source>
        <dbReference type="SAM" id="MobiDB-lite"/>
    </source>
</evidence>
<feature type="region of interest" description="Disordered" evidence="1">
    <location>
        <begin position="1"/>
        <end position="44"/>
    </location>
</feature>
<dbReference type="Proteomes" id="UP001596547">
    <property type="component" value="Unassembled WGS sequence"/>
</dbReference>
<protein>
    <submittedName>
        <fullName evidence="2">Uncharacterized protein</fullName>
    </submittedName>
</protein>
<keyword evidence="3" id="KW-1185">Reference proteome</keyword>
<dbReference type="GeneID" id="79317978"/>
<organism evidence="2 3">
    <name type="scientific">Halomarina halobia</name>
    <dbReference type="NCBI Taxonomy" id="3033386"/>
    <lineage>
        <taxon>Archaea</taxon>
        <taxon>Methanobacteriati</taxon>
        <taxon>Methanobacteriota</taxon>
        <taxon>Stenosarchaea group</taxon>
        <taxon>Halobacteria</taxon>
        <taxon>Halobacteriales</taxon>
        <taxon>Natronomonadaceae</taxon>
        <taxon>Halomarina</taxon>
    </lineage>
</organism>
<gene>
    <name evidence="2" type="ORF">ACFQPE_20520</name>
</gene>